<dbReference type="GO" id="GO:0030145">
    <property type="term" value="F:manganese ion binding"/>
    <property type="evidence" value="ECO:0007669"/>
    <property type="project" value="InterPro"/>
</dbReference>
<evidence type="ECO:0000256" key="6">
    <source>
        <dbReference type="ARBA" id="ARBA00049972"/>
    </source>
</evidence>
<sequence>MTGDGSGPSAVATAWLERIRTEVGRVVDPHDDGVITTDDHGDDAVSTVRFATTDEVPEVHGAFSRFSARLGEVVADGDTLHVGLGDLMAGPPGRPVEQARTVAARAGRHLPADGCRVGIPAECEPVAAALIDGLRSGCTTPGRTRLLVDGRYAEAARTGRRQADTARLAATLTSAPPNVLTPKACAGIAEDIAQRAGLDCEIFGPDEVSRRGFGGLAAIGAGSAHGPHLVRLTYRPERAEACIALVGKGITFGSGGLSLKPPGAMQTMRMDMAGAAAILAVMAALAVQGCSATVHAILPFAENLPGAGAARPGDIVTAWNGIQIQLLDTDFEGRVVLADGLALASSLHPDLVVDLATLTNAAVVALGPEVAAVIGRDQGAVDAFLAAAAEAGEPMWQLPWAERYLDQVRTPFGVRNHPLADTGRALTAALFLGEFVPADLPWVHCDLAGPAWRGTASEEGGTGFATRTLLTLLRDQG</sequence>
<dbReference type="InterPro" id="IPR000819">
    <property type="entry name" value="Peptidase_M17_C"/>
</dbReference>
<keyword evidence="3" id="KW-0645">Protease</keyword>
<dbReference type="GO" id="GO:0070006">
    <property type="term" value="F:metalloaminopeptidase activity"/>
    <property type="evidence" value="ECO:0007669"/>
    <property type="project" value="InterPro"/>
</dbReference>
<dbReference type="Gene3D" id="3.40.630.10">
    <property type="entry name" value="Zn peptidases"/>
    <property type="match status" value="1"/>
</dbReference>
<accession>A0A077LX60</accession>
<dbReference type="PRINTS" id="PR00481">
    <property type="entry name" value="LAMNOPPTDASE"/>
</dbReference>
<evidence type="ECO:0000256" key="3">
    <source>
        <dbReference type="ARBA" id="ARBA00022670"/>
    </source>
</evidence>
<evidence type="ECO:0000256" key="4">
    <source>
        <dbReference type="ARBA" id="ARBA00022801"/>
    </source>
</evidence>
<dbReference type="Pfam" id="PF00883">
    <property type="entry name" value="Peptidase_M17"/>
    <property type="match status" value="1"/>
</dbReference>
<dbReference type="EMBL" id="CAJB01000112">
    <property type="protein sequence ID" value="CCH77477.1"/>
    <property type="molecule type" value="Genomic_DNA"/>
</dbReference>
<evidence type="ECO:0000256" key="8">
    <source>
        <dbReference type="ARBA" id="ARBA00050061"/>
    </source>
</evidence>
<dbReference type="GO" id="GO:0005737">
    <property type="term" value="C:cytoplasm"/>
    <property type="evidence" value="ECO:0007669"/>
    <property type="project" value="InterPro"/>
</dbReference>
<dbReference type="RefSeq" id="WP_048549594.1">
    <property type="nucleotide sequence ID" value="NZ_HF570958.1"/>
</dbReference>
<proteinExistence type="inferred from homology"/>
<dbReference type="PANTHER" id="PTHR11963:SF23">
    <property type="entry name" value="CYTOSOL AMINOPEPTIDASE"/>
    <property type="match status" value="1"/>
</dbReference>
<dbReference type="Proteomes" id="UP000035721">
    <property type="component" value="Unassembled WGS sequence"/>
</dbReference>
<comment type="similarity">
    <text evidence="1">Belongs to the peptidase M17 family.</text>
</comment>
<feature type="domain" description="Cytosol aminopeptidase" evidence="9">
    <location>
        <begin position="168"/>
        <end position="469"/>
    </location>
</feature>
<evidence type="ECO:0000256" key="1">
    <source>
        <dbReference type="ARBA" id="ARBA00009528"/>
    </source>
</evidence>
<evidence type="ECO:0000256" key="5">
    <source>
        <dbReference type="ARBA" id="ARBA00033172"/>
    </source>
</evidence>
<dbReference type="PANTHER" id="PTHR11963">
    <property type="entry name" value="LEUCINE AMINOPEPTIDASE-RELATED"/>
    <property type="match status" value="1"/>
</dbReference>
<name>A0A077LX60_9MICO</name>
<evidence type="ECO:0000259" key="9">
    <source>
        <dbReference type="Pfam" id="PF00883"/>
    </source>
</evidence>
<evidence type="ECO:0000256" key="2">
    <source>
        <dbReference type="ARBA" id="ARBA00022438"/>
    </source>
</evidence>
<evidence type="ECO:0000313" key="10">
    <source>
        <dbReference type="EMBL" id="CCH77477.1"/>
    </source>
</evidence>
<dbReference type="AlphaFoldDB" id="A0A077LX60"/>
<dbReference type="SUPFAM" id="SSF53187">
    <property type="entry name" value="Zn-dependent exopeptidases"/>
    <property type="match status" value="1"/>
</dbReference>
<comment type="function">
    <text evidence="6">Presumably involved in the processing and regular turnover of intracellular proteins. Catalyzes the removal of unsubstituted N-terminal amino acids from various peptides.</text>
</comment>
<evidence type="ECO:0000256" key="7">
    <source>
        <dbReference type="ARBA" id="ARBA00050021"/>
    </source>
</evidence>
<keyword evidence="11" id="KW-1185">Reference proteome</keyword>
<reference evidence="10 11" key="1">
    <citation type="journal article" date="2013" name="ISME J.">
        <title>A metabolic model for members of the genus Tetrasphaera involved in enhanced biological phosphorus removal.</title>
        <authorList>
            <person name="Kristiansen R."/>
            <person name="Nguyen H.T.T."/>
            <person name="Saunders A.M."/>
            <person name="Nielsen J.L."/>
            <person name="Wimmer R."/>
            <person name="Le V.Q."/>
            <person name="McIlroy S.J."/>
            <person name="Petrovski S."/>
            <person name="Seviour R.J."/>
            <person name="Calteau A."/>
            <person name="Nielsen K.L."/>
            <person name="Nielsen P.H."/>
        </authorList>
    </citation>
    <scope>NUCLEOTIDE SEQUENCE [LARGE SCALE GENOMIC DNA]</scope>
    <source>
        <strain evidence="10 11">T1-X7</strain>
    </source>
</reference>
<dbReference type="OrthoDB" id="9809354at2"/>
<dbReference type="STRING" id="1194083.BN12_20020"/>
<keyword evidence="2 10" id="KW-0031">Aminopeptidase</keyword>
<keyword evidence="4 10" id="KW-0378">Hydrolase</keyword>
<gene>
    <name evidence="10" type="ORF">BN12_20020</name>
</gene>
<evidence type="ECO:0000313" key="11">
    <source>
        <dbReference type="Proteomes" id="UP000035721"/>
    </source>
</evidence>
<protein>
    <recommendedName>
        <fullName evidence="7">Probable cytosol aminopeptidase</fullName>
    </recommendedName>
    <alternativeName>
        <fullName evidence="8">Leucine aminopeptidase</fullName>
    </alternativeName>
    <alternativeName>
        <fullName evidence="5">Leucyl aminopeptidase</fullName>
    </alternativeName>
</protein>
<dbReference type="GO" id="GO:0006508">
    <property type="term" value="P:proteolysis"/>
    <property type="evidence" value="ECO:0007669"/>
    <property type="project" value="UniProtKB-KW"/>
</dbReference>
<dbReference type="InterPro" id="IPR011356">
    <property type="entry name" value="Leucine_aapep/pepB"/>
</dbReference>
<comment type="caution">
    <text evidence="10">The sequence shown here is derived from an EMBL/GenBank/DDBJ whole genome shotgun (WGS) entry which is preliminary data.</text>
</comment>
<organism evidence="10 11">
    <name type="scientific">Nostocoides japonicum T1-X7</name>
    <dbReference type="NCBI Taxonomy" id="1194083"/>
    <lineage>
        <taxon>Bacteria</taxon>
        <taxon>Bacillati</taxon>
        <taxon>Actinomycetota</taxon>
        <taxon>Actinomycetes</taxon>
        <taxon>Micrococcales</taxon>
        <taxon>Intrasporangiaceae</taxon>
        <taxon>Nostocoides</taxon>
    </lineage>
</organism>